<dbReference type="InterPro" id="IPR020835">
    <property type="entry name" value="Catalase_sf"/>
</dbReference>
<evidence type="ECO:0000313" key="2">
    <source>
        <dbReference type="Proteomes" id="UP000215196"/>
    </source>
</evidence>
<dbReference type="KEGG" id="ctak:4412677_00712"/>
<dbReference type="Proteomes" id="UP000215196">
    <property type="component" value="Chromosome 1"/>
</dbReference>
<dbReference type="AlphaFoldDB" id="A0A239WUP1"/>
<gene>
    <name evidence="1" type="ORF">SAMEA4412677_00712</name>
</gene>
<dbReference type="EMBL" id="LT906465">
    <property type="protein sequence ID" value="SNV37850.1"/>
    <property type="molecule type" value="Genomic_DNA"/>
</dbReference>
<name>A0A239WUP1_9FLAO</name>
<reference evidence="1 2" key="1">
    <citation type="submission" date="2017-06" db="EMBL/GenBank/DDBJ databases">
        <authorList>
            <consortium name="Pathogen Informatics"/>
        </authorList>
    </citation>
    <scope>NUCLEOTIDE SEQUENCE [LARGE SCALE GENOMIC DNA]</scope>
    <source>
        <strain evidence="1 2">NCTC13490</strain>
    </source>
</reference>
<keyword evidence="2" id="KW-1185">Reference proteome</keyword>
<dbReference type="SUPFAM" id="SSF56634">
    <property type="entry name" value="Heme-dependent catalase-like"/>
    <property type="match status" value="1"/>
</dbReference>
<dbReference type="Gene3D" id="2.40.180.10">
    <property type="entry name" value="Catalase core domain"/>
    <property type="match status" value="1"/>
</dbReference>
<dbReference type="RefSeq" id="WP_095070456.1">
    <property type="nucleotide sequence ID" value="NZ_LT906465.1"/>
</dbReference>
<organism evidence="1 2">
    <name type="scientific">Chryseobacterium taklimakanense</name>
    <dbReference type="NCBI Taxonomy" id="536441"/>
    <lineage>
        <taxon>Bacteria</taxon>
        <taxon>Pseudomonadati</taxon>
        <taxon>Bacteroidota</taxon>
        <taxon>Flavobacteriia</taxon>
        <taxon>Flavobacteriales</taxon>
        <taxon>Weeksellaceae</taxon>
        <taxon>Chryseobacterium group</taxon>
        <taxon>Chryseobacterium</taxon>
    </lineage>
</organism>
<dbReference type="GO" id="GO:0020037">
    <property type="term" value="F:heme binding"/>
    <property type="evidence" value="ECO:0007669"/>
    <property type="project" value="InterPro"/>
</dbReference>
<protein>
    <submittedName>
        <fullName evidence="1">Catalase</fullName>
    </submittedName>
</protein>
<sequence>MKNRIQFSEKYNELTAHEHRLLDKAAVLVKKFVELSPKISKTNYRTRDAHAKRYADVHGTLKINSVADANFKQIFNESSYTAVIRISNAAMQVTAGKDVAPAYGFSIKLLKFKDSKEFNLPLVNFPLFPTNSVSKFLKLFIALNSYKISKKQYGILGNFKIPGVLIKLGSTVPDAFKSPVLKNMIKTAFNKDKNPLAFTFHSVGCYRMGDYIVKFMLEPPRDKALSKKLKNKTQKEAVHEIFLKNKLVYSLKMQYCRNEELVNDLTKMWPKKKFIEIGKLTIEPESFLNPEKAEVLSYNPFDNPEFLMPVGRMQKTREKIYKVSVDTRRIKI</sequence>
<accession>A0A239WUP1</accession>
<evidence type="ECO:0000313" key="1">
    <source>
        <dbReference type="EMBL" id="SNV37850.1"/>
    </source>
</evidence>
<proteinExistence type="predicted"/>